<dbReference type="Proteomes" id="UP001058271">
    <property type="component" value="Chromosome"/>
</dbReference>
<dbReference type="Pfam" id="PF02633">
    <property type="entry name" value="Creatininase"/>
    <property type="match status" value="1"/>
</dbReference>
<proteinExistence type="inferred from homology"/>
<dbReference type="PANTHER" id="PTHR35005">
    <property type="entry name" value="3-DEHYDRO-SCYLLO-INOSOSE HYDROLASE"/>
    <property type="match status" value="1"/>
</dbReference>
<keyword evidence="2" id="KW-0479">Metal-binding</keyword>
<comment type="similarity">
    <text evidence="5">Belongs to the creatininase superfamily.</text>
</comment>
<dbReference type="EMBL" id="CP073721">
    <property type="protein sequence ID" value="UWZ36204.1"/>
    <property type="molecule type" value="Genomic_DNA"/>
</dbReference>
<dbReference type="InterPro" id="IPR003785">
    <property type="entry name" value="Creatininase/forma_Hydrolase"/>
</dbReference>
<dbReference type="SUPFAM" id="SSF102215">
    <property type="entry name" value="Creatininase"/>
    <property type="match status" value="1"/>
</dbReference>
<dbReference type="Gene3D" id="3.40.50.10310">
    <property type="entry name" value="Creatininase"/>
    <property type="match status" value="1"/>
</dbReference>
<dbReference type="PANTHER" id="PTHR35005:SF1">
    <property type="entry name" value="2-AMINO-5-FORMYLAMINO-6-RIBOSYLAMINOPYRIMIDIN-4(3H)-ONE 5'-MONOPHOSPHATE DEFORMYLASE"/>
    <property type="match status" value="1"/>
</dbReference>
<dbReference type="InterPro" id="IPR024087">
    <property type="entry name" value="Creatininase-like_sf"/>
</dbReference>
<evidence type="ECO:0000313" key="6">
    <source>
        <dbReference type="EMBL" id="UWZ36204.1"/>
    </source>
</evidence>
<keyword evidence="4" id="KW-0862">Zinc</keyword>
<accession>A0ABY5Z2F7</accession>
<comment type="cofactor">
    <cofactor evidence="1">
        <name>Zn(2+)</name>
        <dbReference type="ChEBI" id="CHEBI:29105"/>
    </cofactor>
</comment>
<keyword evidence="7" id="KW-1185">Reference proteome</keyword>
<evidence type="ECO:0000256" key="4">
    <source>
        <dbReference type="ARBA" id="ARBA00022833"/>
    </source>
</evidence>
<evidence type="ECO:0000256" key="3">
    <source>
        <dbReference type="ARBA" id="ARBA00022801"/>
    </source>
</evidence>
<reference evidence="6" key="1">
    <citation type="submission" date="2021-04" db="EMBL/GenBank/DDBJ databases">
        <title>Biosynthetic gene clusters of Dactylosporangioum roseum.</title>
        <authorList>
            <person name="Hartkoorn R.C."/>
            <person name="Beaudoing E."/>
            <person name="Hot D."/>
            <person name="Moureu S."/>
        </authorList>
    </citation>
    <scope>NUCLEOTIDE SEQUENCE</scope>
    <source>
        <strain evidence="6">NRRL B-16295</strain>
    </source>
</reference>
<dbReference type="RefSeq" id="WP_260725528.1">
    <property type="nucleotide sequence ID" value="NZ_BAAABS010000059.1"/>
</dbReference>
<evidence type="ECO:0000256" key="5">
    <source>
        <dbReference type="ARBA" id="ARBA00024029"/>
    </source>
</evidence>
<evidence type="ECO:0000256" key="1">
    <source>
        <dbReference type="ARBA" id="ARBA00001947"/>
    </source>
</evidence>
<sequence length="253" mass="27242">MTAARSFTDLTSAEAGAQVRGATLVWPIGTIEQHGPHLPLSVDIDIPQALARAVAARLGGYLVPVHSIAARSLPQSGGGLSFPGTVYVRGAVLVEYLRDAVASLMDLRPGRLVVINGHYENEALIYEALDLCRTAGALGSAEVFAFSWWSLVHETWLSEHVPKFPGWHAEHAGFTETSLMLHLRPELVTPVRPVHDTPPHPGVYLHPADHRQLSHQGALSSSELASAEAGESLFGHVVHNICELVRVGHGVLR</sequence>
<protein>
    <submittedName>
        <fullName evidence="6">Creatininase family protein</fullName>
    </submittedName>
</protein>
<evidence type="ECO:0000256" key="2">
    <source>
        <dbReference type="ARBA" id="ARBA00022723"/>
    </source>
</evidence>
<name>A0ABY5Z2F7_9ACTN</name>
<gene>
    <name evidence="6" type="ORF">Drose_34980</name>
</gene>
<organism evidence="6 7">
    <name type="scientific">Dactylosporangium roseum</name>
    <dbReference type="NCBI Taxonomy" id="47989"/>
    <lineage>
        <taxon>Bacteria</taxon>
        <taxon>Bacillati</taxon>
        <taxon>Actinomycetota</taxon>
        <taxon>Actinomycetes</taxon>
        <taxon>Micromonosporales</taxon>
        <taxon>Micromonosporaceae</taxon>
        <taxon>Dactylosporangium</taxon>
    </lineage>
</organism>
<evidence type="ECO:0000313" key="7">
    <source>
        <dbReference type="Proteomes" id="UP001058271"/>
    </source>
</evidence>
<keyword evidence="3" id="KW-0378">Hydrolase</keyword>